<gene>
    <name evidence="2" type="ORF">FUA48_10270</name>
</gene>
<proteinExistence type="predicted"/>
<dbReference type="KEGG" id="fak:FUA48_10270"/>
<accession>A0A5B9FSF5</accession>
<sequence length="219" mass="25328">MRNFILLCLFTVLCGWGVAIAQEGDVPTIDFDGEQYLKYKKSIDSLNVDLEWKEIRDGLYINKKGEIGFIGMEVAPNATIIMYQTTFWDGEETPLKAIVDTLTFSKLGGSDFGAFYKDKNHIYHAFATTDGANFSYYDEADYKTFKVLNDSYAIDKDHVHHMRFGLMDKADPKTFKSLFYKDRYYAKDKNNYYIEDRELKGMDLNIDGIEEIIPLLDKL</sequence>
<evidence type="ECO:0000313" key="3">
    <source>
        <dbReference type="Proteomes" id="UP000321222"/>
    </source>
</evidence>
<evidence type="ECO:0000256" key="1">
    <source>
        <dbReference type="SAM" id="SignalP"/>
    </source>
</evidence>
<dbReference type="AlphaFoldDB" id="A0A5B9FSF5"/>
<dbReference type="Proteomes" id="UP000321222">
    <property type="component" value="Chromosome"/>
</dbReference>
<evidence type="ECO:0000313" key="2">
    <source>
        <dbReference type="EMBL" id="QEE49950.1"/>
    </source>
</evidence>
<protein>
    <submittedName>
        <fullName evidence="2">Uncharacterized protein</fullName>
    </submittedName>
</protein>
<keyword evidence="1" id="KW-0732">Signal</keyword>
<reference evidence="2 3" key="1">
    <citation type="submission" date="2019-08" db="EMBL/GenBank/DDBJ databases">
        <title>Flavobacterium alkalisoli sp. nov., isolated from rhizosphere soil of Suaeda salsa.</title>
        <authorList>
            <person name="Sun J.-Q."/>
            <person name="Xu L."/>
        </authorList>
    </citation>
    <scope>NUCLEOTIDE SEQUENCE [LARGE SCALE GENOMIC DNA]</scope>
    <source>
        <strain evidence="2 3">XS-5</strain>
    </source>
</reference>
<feature type="signal peptide" evidence="1">
    <location>
        <begin position="1"/>
        <end position="21"/>
    </location>
</feature>
<dbReference type="InterPro" id="IPR027375">
    <property type="entry name" value="DKNYY"/>
</dbReference>
<dbReference type="Pfam" id="PF13644">
    <property type="entry name" value="DKNYY"/>
    <property type="match status" value="1"/>
</dbReference>
<dbReference type="RefSeq" id="WP_147583445.1">
    <property type="nucleotide sequence ID" value="NZ_CP042831.1"/>
</dbReference>
<organism evidence="2 3">
    <name type="scientific">Flavobacterium alkalisoli</name>
    <dbReference type="NCBI Taxonomy" id="2602769"/>
    <lineage>
        <taxon>Bacteria</taxon>
        <taxon>Pseudomonadati</taxon>
        <taxon>Bacteroidota</taxon>
        <taxon>Flavobacteriia</taxon>
        <taxon>Flavobacteriales</taxon>
        <taxon>Flavobacteriaceae</taxon>
        <taxon>Flavobacterium</taxon>
    </lineage>
</organism>
<dbReference type="EMBL" id="CP042831">
    <property type="protein sequence ID" value="QEE49950.1"/>
    <property type="molecule type" value="Genomic_DNA"/>
</dbReference>
<keyword evidence="3" id="KW-1185">Reference proteome</keyword>
<feature type="chain" id="PRO_5022852314" evidence="1">
    <location>
        <begin position="22"/>
        <end position="219"/>
    </location>
</feature>
<dbReference type="OrthoDB" id="701311at2"/>
<name>A0A5B9FSF5_9FLAO</name>